<evidence type="ECO:0000313" key="2">
    <source>
        <dbReference type="Proteomes" id="UP000008311"/>
    </source>
</evidence>
<proteinExistence type="predicted"/>
<evidence type="ECO:0000313" key="1">
    <source>
        <dbReference type="EMBL" id="EEF28710.1"/>
    </source>
</evidence>
<reference evidence="2" key="1">
    <citation type="journal article" date="2010" name="Nat. Biotechnol.">
        <title>Draft genome sequence of the oilseed species Ricinus communis.</title>
        <authorList>
            <person name="Chan A.P."/>
            <person name="Crabtree J."/>
            <person name="Zhao Q."/>
            <person name="Lorenzi H."/>
            <person name="Orvis J."/>
            <person name="Puiu D."/>
            <person name="Melake-Berhan A."/>
            <person name="Jones K.M."/>
            <person name="Redman J."/>
            <person name="Chen G."/>
            <person name="Cahoon E.B."/>
            <person name="Gedil M."/>
            <person name="Stanke M."/>
            <person name="Haas B.J."/>
            <person name="Wortman J.R."/>
            <person name="Fraser-Liggett C.M."/>
            <person name="Ravel J."/>
            <person name="Rabinowicz P.D."/>
        </authorList>
    </citation>
    <scope>NUCLEOTIDE SEQUENCE [LARGE SCALE GENOMIC DNA]</scope>
    <source>
        <strain evidence="2">cv. Hale</strain>
    </source>
</reference>
<gene>
    <name evidence="1" type="ORF">RCOM_0160940</name>
</gene>
<accession>B9T611</accession>
<protein>
    <submittedName>
        <fullName evidence="1">Uncharacterized protein</fullName>
    </submittedName>
</protein>
<dbReference type="AlphaFoldDB" id="B9T611"/>
<organism evidence="1 2">
    <name type="scientific">Ricinus communis</name>
    <name type="common">Castor bean</name>
    <dbReference type="NCBI Taxonomy" id="3988"/>
    <lineage>
        <taxon>Eukaryota</taxon>
        <taxon>Viridiplantae</taxon>
        <taxon>Streptophyta</taxon>
        <taxon>Embryophyta</taxon>
        <taxon>Tracheophyta</taxon>
        <taxon>Spermatophyta</taxon>
        <taxon>Magnoliopsida</taxon>
        <taxon>eudicotyledons</taxon>
        <taxon>Gunneridae</taxon>
        <taxon>Pentapetalae</taxon>
        <taxon>rosids</taxon>
        <taxon>fabids</taxon>
        <taxon>Malpighiales</taxon>
        <taxon>Euphorbiaceae</taxon>
        <taxon>Acalyphoideae</taxon>
        <taxon>Acalypheae</taxon>
        <taxon>Ricinus</taxon>
    </lineage>
</organism>
<dbReference type="InParanoid" id="B9T611"/>
<name>B9T611_RICCO</name>
<keyword evidence="2" id="KW-1185">Reference proteome</keyword>
<dbReference type="Proteomes" id="UP000008311">
    <property type="component" value="Unassembled WGS sequence"/>
</dbReference>
<sequence>MQQQDGYWLTVCFTWVFLFTRSRLESRPAVEGTASEFVGVVPSDLEAEEALTIKTQKTARGIGSRKSKA</sequence>
<dbReference type="EMBL" id="EQ974565">
    <property type="protein sequence ID" value="EEF28710.1"/>
    <property type="molecule type" value="Genomic_DNA"/>
</dbReference>